<dbReference type="InterPro" id="IPR016024">
    <property type="entry name" value="ARM-type_fold"/>
</dbReference>
<evidence type="ECO:0000259" key="9">
    <source>
        <dbReference type="PROSITE" id="PS51379"/>
    </source>
</evidence>
<dbReference type="Gene3D" id="1.25.10.10">
    <property type="entry name" value="Leucine-rich Repeat Variant"/>
    <property type="match status" value="1"/>
</dbReference>
<dbReference type="InterPro" id="IPR011989">
    <property type="entry name" value="ARM-like"/>
</dbReference>
<sequence>MTQCTQQHVELKEEIRAKALELGFDQVGFAPPKPPPHHEKLPQWLAQEGAGDMAWLANNQARRMDPNTLMQGLACILVVGVNYQPVEDLEQQLGQVDEGYISAYARGRDYHELMKKKLKALGRWLQERLGGEHEGRVFVDTAPVLERPMAALSGVGWQGKNTMLVSRQFGCWMFLGEFFLSLPLLPDRVEQDHCGSCNRCQVACPTGALERPYWLLAPDCLAYWSIETDLPIPHAMRRAMGNRIYGCDDCVRVCPFNRFGEPTQQSHYQTPEHRQHLKLVDLVALDDAQFRQLFRQSPVKRSGVMRLQRNVAVALGNWRSEEAVEPLIRLLGHAHPIVRGHAVWGLGEHKKTPSAMAALSVFAEQETDHYVCEELARLNLAQ</sequence>
<dbReference type="PROSITE" id="PS51379">
    <property type="entry name" value="4FE4S_FER_2"/>
    <property type="match status" value="1"/>
</dbReference>
<evidence type="ECO:0000313" key="10">
    <source>
        <dbReference type="EMBL" id="CRH06295.1"/>
    </source>
</evidence>
<evidence type="ECO:0000256" key="6">
    <source>
        <dbReference type="ARBA" id="ARBA00023002"/>
    </source>
</evidence>
<dbReference type="SUPFAM" id="SSF54862">
    <property type="entry name" value="4Fe-4S ferredoxins"/>
    <property type="match status" value="1"/>
</dbReference>
<dbReference type="PANTHER" id="PTHR30002:SF4">
    <property type="entry name" value="EPOXYQUEUOSINE REDUCTASE"/>
    <property type="match status" value="1"/>
</dbReference>
<keyword evidence="7" id="KW-0408">Iron</keyword>
<evidence type="ECO:0000256" key="8">
    <source>
        <dbReference type="ARBA" id="ARBA00023014"/>
    </source>
</evidence>
<dbReference type="Pfam" id="PF13646">
    <property type="entry name" value="HEAT_2"/>
    <property type="match status" value="1"/>
</dbReference>
<dbReference type="InterPro" id="IPR017896">
    <property type="entry name" value="4Fe4S_Fe-S-bd"/>
</dbReference>
<keyword evidence="3" id="KW-0819">tRNA processing</keyword>
<keyword evidence="1" id="KW-0004">4Fe-4S</keyword>
<dbReference type="GO" id="GO:0052693">
    <property type="term" value="F:epoxyqueuosine reductase activity"/>
    <property type="evidence" value="ECO:0007669"/>
    <property type="project" value="TreeGrafter"/>
</dbReference>
<dbReference type="Pfam" id="PF13484">
    <property type="entry name" value="Fer4_16"/>
    <property type="match status" value="1"/>
</dbReference>
<dbReference type="GO" id="GO:0046872">
    <property type="term" value="F:metal ion binding"/>
    <property type="evidence" value="ECO:0007669"/>
    <property type="project" value="UniProtKB-KW"/>
</dbReference>
<dbReference type="InterPro" id="IPR004453">
    <property type="entry name" value="QueG"/>
</dbReference>
<keyword evidence="5" id="KW-0671">Queuosine biosynthesis</keyword>
<evidence type="ECO:0000256" key="2">
    <source>
        <dbReference type="ARBA" id="ARBA00022490"/>
    </source>
</evidence>
<evidence type="ECO:0000256" key="7">
    <source>
        <dbReference type="ARBA" id="ARBA00023004"/>
    </source>
</evidence>
<gene>
    <name evidence="10" type="ORF">MAGMO_2127</name>
</gene>
<protein>
    <recommendedName>
        <fullName evidence="9">4Fe-4S ferredoxin-type domain-containing protein</fullName>
    </recommendedName>
</protein>
<evidence type="ECO:0000256" key="4">
    <source>
        <dbReference type="ARBA" id="ARBA00022723"/>
    </source>
</evidence>
<dbReference type="PROSITE" id="PS00198">
    <property type="entry name" value="4FE4S_FER_1"/>
    <property type="match status" value="1"/>
</dbReference>
<dbReference type="EMBL" id="LO017727">
    <property type="protein sequence ID" value="CRH06295.1"/>
    <property type="molecule type" value="Genomic_DNA"/>
</dbReference>
<reference evidence="10" key="1">
    <citation type="submission" date="2015-04" db="EMBL/GenBank/DDBJ databases">
        <authorList>
            <person name="Syromyatnikov M.Y."/>
            <person name="Popov V.N."/>
        </authorList>
    </citation>
    <scope>NUCLEOTIDE SEQUENCE</scope>
    <source>
        <strain evidence="10">MO-1</strain>
    </source>
</reference>
<evidence type="ECO:0000256" key="5">
    <source>
        <dbReference type="ARBA" id="ARBA00022785"/>
    </source>
</evidence>
<keyword evidence="8" id="KW-0411">Iron-sulfur</keyword>
<dbReference type="InterPro" id="IPR013542">
    <property type="entry name" value="QueG_DUF1730"/>
</dbReference>
<organism evidence="10">
    <name type="scientific">Magnetococcus massalia (strain MO-1)</name>
    <dbReference type="NCBI Taxonomy" id="451514"/>
    <lineage>
        <taxon>Bacteria</taxon>
        <taxon>Pseudomonadati</taxon>
        <taxon>Pseudomonadota</taxon>
        <taxon>Magnetococcia</taxon>
        <taxon>Magnetococcales</taxon>
        <taxon>Magnetococcaceae</taxon>
        <taxon>Magnetococcus</taxon>
    </lineage>
</organism>
<dbReference type="PANTHER" id="PTHR30002">
    <property type="entry name" value="EPOXYQUEUOSINE REDUCTASE"/>
    <property type="match status" value="1"/>
</dbReference>
<dbReference type="GO" id="GO:0008616">
    <property type="term" value="P:tRNA queuosine(34) biosynthetic process"/>
    <property type="evidence" value="ECO:0007669"/>
    <property type="project" value="UniProtKB-KW"/>
</dbReference>
<dbReference type="Pfam" id="PF08331">
    <property type="entry name" value="QueG_DUF1730"/>
    <property type="match status" value="1"/>
</dbReference>
<dbReference type="NCBIfam" id="TIGR00276">
    <property type="entry name" value="tRNA epoxyqueuosine(34) reductase QueG"/>
    <property type="match status" value="1"/>
</dbReference>
<dbReference type="AlphaFoldDB" id="A0A1S7LH83"/>
<accession>A0A1S7LH83</accession>
<dbReference type="SUPFAM" id="SSF48371">
    <property type="entry name" value="ARM repeat"/>
    <property type="match status" value="1"/>
</dbReference>
<proteinExistence type="predicted"/>
<evidence type="ECO:0000256" key="1">
    <source>
        <dbReference type="ARBA" id="ARBA00022485"/>
    </source>
</evidence>
<evidence type="ECO:0000256" key="3">
    <source>
        <dbReference type="ARBA" id="ARBA00022694"/>
    </source>
</evidence>
<dbReference type="InterPro" id="IPR017900">
    <property type="entry name" value="4Fe4S_Fe_S_CS"/>
</dbReference>
<feature type="domain" description="4Fe-4S ferredoxin-type" evidence="9">
    <location>
        <begin position="185"/>
        <end position="214"/>
    </location>
</feature>
<dbReference type="GO" id="GO:0051539">
    <property type="term" value="F:4 iron, 4 sulfur cluster binding"/>
    <property type="evidence" value="ECO:0007669"/>
    <property type="project" value="UniProtKB-KW"/>
</dbReference>
<keyword evidence="4" id="KW-0479">Metal-binding</keyword>
<keyword evidence="2" id="KW-0963">Cytoplasm</keyword>
<keyword evidence="6" id="KW-0560">Oxidoreductase</keyword>
<name>A0A1S7LH83_MAGMO</name>